<comment type="catalytic activity">
    <reaction evidence="1 9">
        <text>(2R)-2-phosphoglycerate = (2R)-3-phosphoglycerate</text>
        <dbReference type="Rhea" id="RHEA:15901"/>
        <dbReference type="ChEBI" id="CHEBI:58272"/>
        <dbReference type="ChEBI" id="CHEBI:58289"/>
        <dbReference type="EC" id="5.4.2.12"/>
    </reaction>
</comment>
<evidence type="ECO:0000256" key="1">
    <source>
        <dbReference type="ARBA" id="ARBA00000370"/>
    </source>
</evidence>
<feature type="binding site" evidence="9">
    <location>
        <position position="173"/>
    </location>
    <ligand>
        <name>substrate</name>
    </ligand>
</feature>
<evidence type="ECO:0000256" key="3">
    <source>
        <dbReference type="ARBA" id="ARBA00004798"/>
    </source>
</evidence>
<feature type="binding site" evidence="9">
    <location>
        <position position="441"/>
    </location>
    <ligand>
        <name>Mn(2+)</name>
        <dbReference type="ChEBI" id="CHEBI:29035"/>
        <label>1</label>
    </ligand>
</feature>
<evidence type="ECO:0000256" key="9">
    <source>
        <dbReference type="HAMAP-Rule" id="MF_01038"/>
    </source>
</evidence>
<dbReference type="Gene3D" id="3.40.720.10">
    <property type="entry name" value="Alkaline Phosphatase, subunit A"/>
    <property type="match status" value="1"/>
</dbReference>
<dbReference type="PANTHER" id="PTHR31637">
    <property type="entry name" value="2,3-BISPHOSPHOGLYCERATE-INDEPENDENT PHOSPHOGLYCERATE MUTASE"/>
    <property type="match status" value="1"/>
</dbReference>
<feature type="binding site" evidence="9">
    <location>
        <position position="424"/>
    </location>
    <ligand>
        <name>Mn(2+)</name>
        <dbReference type="ChEBI" id="CHEBI:29035"/>
        <label>2</label>
    </ligand>
</feature>
<keyword evidence="7 9" id="KW-0464">Manganese</keyword>
<dbReference type="InterPro" id="IPR036646">
    <property type="entry name" value="PGAM_B_sf"/>
</dbReference>
<keyword evidence="12" id="KW-1185">Reference proteome</keyword>
<evidence type="ECO:0000256" key="5">
    <source>
        <dbReference type="ARBA" id="ARBA00022723"/>
    </source>
</evidence>
<dbReference type="Pfam" id="PF01676">
    <property type="entry name" value="Metalloenzyme"/>
    <property type="match status" value="1"/>
</dbReference>
<organism evidence="11 12">
    <name type="scientific">Campylobacter devanensis</name>
    <dbReference type="NCBI Taxonomy" id="3161138"/>
    <lineage>
        <taxon>Bacteria</taxon>
        <taxon>Pseudomonadati</taxon>
        <taxon>Campylobacterota</taxon>
        <taxon>Epsilonproteobacteria</taxon>
        <taxon>Campylobacterales</taxon>
        <taxon>Campylobacteraceae</taxon>
        <taxon>Campylobacter</taxon>
    </lineage>
</organism>
<evidence type="ECO:0000256" key="8">
    <source>
        <dbReference type="ARBA" id="ARBA00023235"/>
    </source>
</evidence>
<dbReference type="Pfam" id="PF06415">
    <property type="entry name" value="iPGM_N"/>
    <property type="match status" value="1"/>
</dbReference>
<dbReference type="UniPathway" id="UPA00109">
    <property type="reaction ID" value="UER00186"/>
</dbReference>
<feature type="binding site" evidence="9">
    <location>
        <position position="423"/>
    </location>
    <ligand>
        <name>Mn(2+)</name>
        <dbReference type="ChEBI" id="CHEBI:29035"/>
        <label>2</label>
    </ligand>
</feature>
<reference evidence="11 12" key="1">
    <citation type="journal article" date="2017" name="Genome Biol. Evol.">
        <title>Comparative Genomic Analysis Identifies a Campylobacter Clade Deficient in Selenium Metabolism.</title>
        <authorList>
            <person name="Miller W.G."/>
            <person name="Yee E."/>
            <person name="Lopes B.S."/>
            <person name="Chapman M.H."/>
            <person name="Huynh S."/>
            <person name="Bono J.L."/>
            <person name="Parker C.T."/>
            <person name="Strachan N.J.C."/>
            <person name="Forbes K.J."/>
        </authorList>
    </citation>
    <scope>NUCLEOTIDE SEQUENCE [LARGE SCALE GENOMIC DNA]</scope>
    <source>
        <strain evidence="11 12">NCTC 13003</strain>
    </source>
</reference>
<comment type="subunit">
    <text evidence="9">Monomer.</text>
</comment>
<feature type="binding site" evidence="9">
    <location>
        <position position="11"/>
    </location>
    <ligand>
        <name>Mn(2+)</name>
        <dbReference type="ChEBI" id="CHEBI:29035"/>
        <label>2</label>
    </ligand>
</feature>
<dbReference type="SUPFAM" id="SSF53649">
    <property type="entry name" value="Alkaline phosphatase-like"/>
    <property type="match status" value="1"/>
</dbReference>
<sequence>MSKKAILVITDGIGYNPSNEFNAFNAAKKPTYEWLEANAAKNLLKTSGLAVGLPDGQMGNSEVGHMTIGSGRILYQNLVKIDKAIESDKLKDNPELKELLNKVNRVHVIGLYSDGGVHSHINHFDAICQICIANKKEVYAHPITDGRDVNPKTGINFIKSLQDKFTVASISGRFYAMDRDKRWDRVETAYKIIAQNENLQTITPVQYMENSYQKEIFDEFIEPASFIDFGGIKKDDGIIFINFRNDRAREICAALAVSEFNEFKRENICENLITMTNYDDKFSFPIMFKNDDIKDTLADVIAKNGLRQLHTAETEKYAHVTFFFNGGKEDLVENETRVLIPSPKVKTYDEQPAMSAYEVTDAVIKGIENGIEFIVVNYANGDMVGHTGNYDAAIKAVEAVDECLGKVIAKAKEYGYSYMQISDHGNCEAMQSNDGELLTNHTTFDVFNYVVADGINSIEYGGLSNVAPTILKLMDLEIPEVMDKPLF</sequence>
<keyword evidence="5 9" id="KW-0479">Metal-binding</keyword>
<dbReference type="Proteomes" id="UP000194309">
    <property type="component" value="Chromosome"/>
</dbReference>
<evidence type="ECO:0000256" key="7">
    <source>
        <dbReference type="ARBA" id="ARBA00023211"/>
    </source>
</evidence>
<feature type="binding site" evidence="9">
    <location>
        <position position="382"/>
    </location>
    <ligand>
        <name>Mn(2+)</name>
        <dbReference type="ChEBI" id="CHEBI:29035"/>
        <label>1</label>
    </ligand>
</feature>
<name>A0A1X9STK7_9BACT</name>
<feature type="binding site" evidence="9">
    <location>
        <position position="179"/>
    </location>
    <ligand>
        <name>substrate</name>
    </ligand>
</feature>
<keyword evidence="8 9" id="KW-0413">Isomerase</keyword>
<dbReference type="EC" id="5.4.2.12" evidence="9 10"/>
<feature type="binding site" evidence="9">
    <location>
        <position position="386"/>
    </location>
    <ligand>
        <name>Mn(2+)</name>
        <dbReference type="ChEBI" id="CHEBI:29035"/>
        <label>1</label>
    </ligand>
</feature>
<feature type="binding site" evidence="9">
    <location>
        <position position="118"/>
    </location>
    <ligand>
        <name>substrate</name>
    </ligand>
</feature>
<comment type="cofactor">
    <cofactor evidence="9">
        <name>Mn(2+)</name>
        <dbReference type="ChEBI" id="CHEBI:29035"/>
    </cofactor>
    <text evidence="9">Binds 2 manganese ions per subunit.</text>
</comment>
<dbReference type="GO" id="GO:0004619">
    <property type="term" value="F:phosphoglycerate mutase activity"/>
    <property type="evidence" value="ECO:0007669"/>
    <property type="project" value="UniProtKB-UniRule"/>
</dbReference>
<dbReference type="GO" id="GO:0006007">
    <property type="term" value="P:glucose catabolic process"/>
    <property type="evidence" value="ECO:0007669"/>
    <property type="project" value="InterPro"/>
</dbReference>
<keyword evidence="6 9" id="KW-0324">Glycolysis</keyword>
<feature type="active site" description="Phosphoserine intermediate" evidence="9">
    <location>
        <position position="61"/>
    </location>
</feature>
<evidence type="ECO:0000313" key="11">
    <source>
        <dbReference type="EMBL" id="ARQ99552.1"/>
    </source>
</evidence>
<dbReference type="PIRSF" id="PIRSF001492">
    <property type="entry name" value="IPGAM"/>
    <property type="match status" value="1"/>
</dbReference>
<dbReference type="InterPro" id="IPR006124">
    <property type="entry name" value="Metalloenzyme"/>
</dbReference>
<dbReference type="Gene3D" id="3.40.1450.10">
    <property type="entry name" value="BPG-independent phosphoglycerate mutase, domain B"/>
    <property type="match status" value="1"/>
</dbReference>
<dbReference type="CDD" id="cd16010">
    <property type="entry name" value="iPGM"/>
    <property type="match status" value="1"/>
</dbReference>
<proteinExistence type="inferred from homology"/>
<protein>
    <recommendedName>
        <fullName evidence="9 10">2,3-bisphosphoglycerate-independent phosphoglycerate mutase</fullName>
        <shortName evidence="9">BPG-independent PGAM</shortName>
        <shortName evidence="9">Phosphoglyceromutase</shortName>
        <shortName evidence="9">iPGM</shortName>
        <ecNumber evidence="9 10">5.4.2.12</ecNumber>
    </recommendedName>
</protein>
<dbReference type="InterPro" id="IPR017850">
    <property type="entry name" value="Alkaline_phosphatase_core_sf"/>
</dbReference>
<dbReference type="STRING" id="1660064.CIGN_1296"/>
<dbReference type="NCBIfam" id="TIGR01307">
    <property type="entry name" value="pgm_bpd_ind"/>
    <property type="match status" value="1"/>
</dbReference>
<dbReference type="SUPFAM" id="SSF64158">
    <property type="entry name" value="2,3-Bisphosphoglycerate-independent phosphoglycerate mutase, substrate-binding domain"/>
    <property type="match status" value="1"/>
</dbReference>
<dbReference type="FunFam" id="3.40.1450.10:FF:000002">
    <property type="entry name" value="2,3-bisphosphoglycerate-independent phosphoglycerate mutase"/>
    <property type="match status" value="1"/>
</dbReference>
<dbReference type="OrthoDB" id="9800863at2"/>
<evidence type="ECO:0000256" key="6">
    <source>
        <dbReference type="ARBA" id="ARBA00023152"/>
    </source>
</evidence>
<dbReference type="HAMAP" id="MF_01038">
    <property type="entry name" value="GpmI"/>
    <property type="match status" value="1"/>
</dbReference>
<comment type="function">
    <text evidence="2 9">Catalyzes the interconversion of 2-phosphoglycerate and 3-phosphoglycerate.</text>
</comment>
<dbReference type="KEGG" id="cdev:CIGN_1296"/>
<dbReference type="GO" id="GO:0005829">
    <property type="term" value="C:cytosol"/>
    <property type="evidence" value="ECO:0007669"/>
    <property type="project" value="TreeGrafter"/>
</dbReference>
<dbReference type="AlphaFoldDB" id="A0A1X9STK7"/>
<feature type="binding site" evidence="9">
    <location>
        <begin position="244"/>
        <end position="247"/>
    </location>
    <ligand>
        <name>substrate</name>
    </ligand>
</feature>
<evidence type="ECO:0000256" key="10">
    <source>
        <dbReference type="NCBIfam" id="TIGR01307"/>
    </source>
</evidence>
<dbReference type="GO" id="GO:0006096">
    <property type="term" value="P:glycolytic process"/>
    <property type="evidence" value="ECO:0007669"/>
    <property type="project" value="UniProtKB-UniRule"/>
</dbReference>
<dbReference type="InterPro" id="IPR005995">
    <property type="entry name" value="Pgm_bpd_ind"/>
</dbReference>
<dbReference type="EMBL" id="CP018788">
    <property type="protein sequence ID" value="ARQ99552.1"/>
    <property type="molecule type" value="Genomic_DNA"/>
</dbReference>
<accession>A0A1X9STK7</accession>
<feature type="binding site" evidence="9">
    <location>
        <position position="61"/>
    </location>
    <ligand>
        <name>Mn(2+)</name>
        <dbReference type="ChEBI" id="CHEBI:29035"/>
        <label>2</label>
    </ligand>
</feature>
<evidence type="ECO:0000256" key="4">
    <source>
        <dbReference type="ARBA" id="ARBA00008819"/>
    </source>
</evidence>
<evidence type="ECO:0000256" key="2">
    <source>
        <dbReference type="ARBA" id="ARBA00002315"/>
    </source>
</evidence>
<comment type="similarity">
    <text evidence="4 9">Belongs to the BPG-independent phosphoglycerate mutase family.</text>
</comment>
<feature type="binding site" evidence="9">
    <location>
        <begin position="147"/>
        <end position="148"/>
    </location>
    <ligand>
        <name>substrate</name>
    </ligand>
</feature>
<evidence type="ECO:0000313" key="12">
    <source>
        <dbReference type="Proteomes" id="UP000194309"/>
    </source>
</evidence>
<dbReference type="GO" id="GO:0030145">
    <property type="term" value="F:manganese ion binding"/>
    <property type="evidence" value="ECO:0007669"/>
    <property type="project" value="UniProtKB-UniRule"/>
</dbReference>
<gene>
    <name evidence="11" type="primary">pgm</name>
    <name evidence="9" type="synonym">gpmI</name>
    <name evidence="11" type="ORF">CIGN_1296</name>
</gene>
<dbReference type="InterPro" id="IPR011258">
    <property type="entry name" value="BPG-indep_PGM_N"/>
</dbReference>
<accession>A0A381DAI4</accession>
<feature type="binding site" evidence="9">
    <location>
        <position position="316"/>
    </location>
    <ligand>
        <name>substrate</name>
    </ligand>
</feature>
<dbReference type="PANTHER" id="PTHR31637:SF0">
    <property type="entry name" value="2,3-BISPHOSPHOGLYCERATE-INDEPENDENT PHOSPHOGLYCERATE MUTASE"/>
    <property type="match status" value="1"/>
</dbReference>
<comment type="pathway">
    <text evidence="3 9">Carbohydrate degradation; glycolysis; pyruvate from D-glyceraldehyde 3-phosphate: step 3/5.</text>
</comment>